<comment type="caution">
    <text evidence="1">The sequence shown here is derived from an EMBL/GenBank/DDBJ whole genome shotgun (WGS) entry which is preliminary data.</text>
</comment>
<proteinExistence type="predicted"/>
<evidence type="ECO:0000313" key="2">
    <source>
        <dbReference type="Proteomes" id="UP001145114"/>
    </source>
</evidence>
<accession>A0ACC1HJN9</accession>
<evidence type="ECO:0000313" key="1">
    <source>
        <dbReference type="EMBL" id="KAJ1675595.1"/>
    </source>
</evidence>
<dbReference type="Proteomes" id="UP001145114">
    <property type="component" value="Unassembled WGS sequence"/>
</dbReference>
<dbReference type="EMBL" id="JAMZIH010005238">
    <property type="protein sequence ID" value="KAJ1675595.1"/>
    <property type="molecule type" value="Genomic_DNA"/>
</dbReference>
<name>A0ACC1HJN9_9FUNG</name>
<keyword evidence="2" id="KW-1185">Reference proteome</keyword>
<sequence length="69" mass="7370">MFSRNGNRLSNSCKKDGRSCSDSKCNGYNHPKGTATTVAVQTGTAMDAITTAVARNGRNSRGSLRDFNN</sequence>
<protein>
    <submittedName>
        <fullName evidence="1">Uncharacterized protein</fullName>
    </submittedName>
</protein>
<reference evidence="1" key="1">
    <citation type="submission" date="2022-06" db="EMBL/GenBank/DDBJ databases">
        <title>Phylogenomic reconstructions and comparative analyses of Kickxellomycotina fungi.</title>
        <authorList>
            <person name="Reynolds N.K."/>
            <person name="Stajich J.E."/>
            <person name="Barry K."/>
            <person name="Grigoriev I.V."/>
            <person name="Crous P."/>
            <person name="Smith M.E."/>
        </authorList>
    </citation>
    <scope>NUCLEOTIDE SEQUENCE</scope>
    <source>
        <strain evidence="1">RSA 2271</strain>
    </source>
</reference>
<gene>
    <name evidence="1" type="ORF">EV182_000968</name>
</gene>
<organism evidence="1 2">
    <name type="scientific">Spiromyces aspiralis</name>
    <dbReference type="NCBI Taxonomy" id="68401"/>
    <lineage>
        <taxon>Eukaryota</taxon>
        <taxon>Fungi</taxon>
        <taxon>Fungi incertae sedis</taxon>
        <taxon>Zoopagomycota</taxon>
        <taxon>Kickxellomycotina</taxon>
        <taxon>Kickxellomycetes</taxon>
        <taxon>Kickxellales</taxon>
        <taxon>Kickxellaceae</taxon>
        <taxon>Spiromyces</taxon>
    </lineage>
</organism>